<dbReference type="InterPro" id="IPR050498">
    <property type="entry name" value="Ycf3"/>
</dbReference>
<dbReference type="RefSeq" id="WP_147769586.1">
    <property type="nucleotide sequence ID" value="NZ_VRKQ01000018.1"/>
</dbReference>
<sequence>MKTNKISYSLGITPKFMVVFLLFNGILFSCNNSEKKQDAVNIDHPIVGKWIKVGHAGNTSFNFKKNGLVEGDFGNDKSIDVVAEYEIKNDTIKFVDKKGQACEGYGLYKIDQTDNYVSFDLIEDNCAGRIKTTLGFWVRPNFEDTLSKLNTQIENSSQLELLLNRGRVFLAIGKSVQAKQDFDSFISQDSTNARVYINRAGTRFPHDMKGAVLDCNKSIELNPKNKNAYFLRGLAKYELGEKEQACEDFEKAIELGFSILRIAEQKRCENFWVKTE</sequence>
<gene>
    <name evidence="5" type="ORF">FUA22_15950</name>
</gene>
<keyword evidence="2 3" id="KW-0802">TPR repeat</keyword>
<dbReference type="PANTHER" id="PTHR44858">
    <property type="entry name" value="TETRATRICOPEPTIDE REPEAT PROTEIN 6"/>
    <property type="match status" value="1"/>
</dbReference>
<evidence type="ECO:0000256" key="3">
    <source>
        <dbReference type="PROSITE-ProRule" id="PRU00339"/>
    </source>
</evidence>
<feature type="transmembrane region" description="Helical" evidence="4">
    <location>
        <begin position="6"/>
        <end position="27"/>
    </location>
</feature>
<evidence type="ECO:0000313" key="5">
    <source>
        <dbReference type="EMBL" id="TXG35242.1"/>
    </source>
</evidence>
<comment type="caution">
    <text evidence="5">The sequence shown here is derived from an EMBL/GenBank/DDBJ whole genome shotgun (WGS) entry which is preliminary data.</text>
</comment>
<protein>
    <submittedName>
        <fullName evidence="5">Tetratricopeptide repeat protein</fullName>
    </submittedName>
</protein>
<keyword evidence="4" id="KW-0472">Membrane</keyword>
<dbReference type="GO" id="GO:0009279">
    <property type="term" value="C:cell outer membrane"/>
    <property type="evidence" value="ECO:0007669"/>
    <property type="project" value="TreeGrafter"/>
</dbReference>
<evidence type="ECO:0000313" key="6">
    <source>
        <dbReference type="Proteomes" id="UP000321080"/>
    </source>
</evidence>
<dbReference type="Pfam" id="PF13181">
    <property type="entry name" value="TPR_8"/>
    <property type="match status" value="1"/>
</dbReference>
<dbReference type="InterPro" id="IPR011990">
    <property type="entry name" value="TPR-like_helical_dom_sf"/>
</dbReference>
<dbReference type="PANTHER" id="PTHR44858:SF1">
    <property type="entry name" value="UDP-N-ACETYLGLUCOSAMINE--PEPTIDE N-ACETYLGLUCOSAMINYLTRANSFERASE SPINDLY-RELATED"/>
    <property type="match status" value="1"/>
</dbReference>
<dbReference type="SUPFAM" id="SSF48452">
    <property type="entry name" value="TPR-like"/>
    <property type="match status" value="1"/>
</dbReference>
<dbReference type="SMART" id="SM00028">
    <property type="entry name" value="TPR"/>
    <property type="match status" value="3"/>
</dbReference>
<dbReference type="PROSITE" id="PS50005">
    <property type="entry name" value="TPR"/>
    <property type="match status" value="1"/>
</dbReference>
<reference evidence="5 6" key="1">
    <citation type="submission" date="2019-08" db="EMBL/GenBank/DDBJ databases">
        <title>Seonamhaeicola sediminis sp. nov., isolated from marine sediment.</title>
        <authorList>
            <person name="Cao W.R."/>
        </authorList>
    </citation>
    <scope>NUCLEOTIDE SEQUENCE [LARGE SCALE GENOMIC DNA]</scope>
    <source>
        <strain evidence="5 6">1505</strain>
    </source>
</reference>
<dbReference type="EMBL" id="VRKQ01000018">
    <property type="protein sequence ID" value="TXG35242.1"/>
    <property type="molecule type" value="Genomic_DNA"/>
</dbReference>
<dbReference type="PROSITE" id="PS51257">
    <property type="entry name" value="PROKAR_LIPOPROTEIN"/>
    <property type="match status" value="1"/>
</dbReference>
<dbReference type="Gene3D" id="1.25.40.10">
    <property type="entry name" value="Tetratricopeptide repeat domain"/>
    <property type="match status" value="2"/>
</dbReference>
<evidence type="ECO:0000256" key="1">
    <source>
        <dbReference type="ARBA" id="ARBA00022737"/>
    </source>
</evidence>
<dbReference type="Proteomes" id="UP000321080">
    <property type="component" value="Unassembled WGS sequence"/>
</dbReference>
<keyword evidence="4" id="KW-1133">Transmembrane helix</keyword>
<proteinExistence type="predicted"/>
<evidence type="ECO:0000256" key="4">
    <source>
        <dbReference type="SAM" id="Phobius"/>
    </source>
</evidence>
<keyword evidence="6" id="KW-1185">Reference proteome</keyword>
<evidence type="ECO:0000256" key="2">
    <source>
        <dbReference type="ARBA" id="ARBA00022803"/>
    </source>
</evidence>
<keyword evidence="1" id="KW-0677">Repeat</keyword>
<feature type="repeat" description="TPR" evidence="3">
    <location>
        <begin position="226"/>
        <end position="259"/>
    </location>
</feature>
<keyword evidence="4" id="KW-0812">Transmembrane</keyword>
<dbReference type="InterPro" id="IPR019734">
    <property type="entry name" value="TPR_rpt"/>
</dbReference>
<name>A0A5C7GEE3_9FLAO</name>
<organism evidence="5 6">
    <name type="scientific">Seonamhaeicola maritimus</name>
    <dbReference type="NCBI Taxonomy" id="2591822"/>
    <lineage>
        <taxon>Bacteria</taxon>
        <taxon>Pseudomonadati</taxon>
        <taxon>Bacteroidota</taxon>
        <taxon>Flavobacteriia</taxon>
        <taxon>Flavobacteriales</taxon>
        <taxon>Flavobacteriaceae</taxon>
    </lineage>
</organism>
<dbReference type="AlphaFoldDB" id="A0A5C7GEE3"/>
<dbReference type="OrthoDB" id="1334785at2"/>
<dbReference type="GO" id="GO:0046813">
    <property type="term" value="P:receptor-mediated virion attachment to host cell"/>
    <property type="evidence" value="ECO:0007669"/>
    <property type="project" value="TreeGrafter"/>
</dbReference>
<accession>A0A5C7GEE3</accession>